<gene>
    <name evidence="1" type="ORF">PPRIM_AZ9-3.1.T0930045</name>
</gene>
<dbReference type="EMBL" id="CAJJDM010000096">
    <property type="protein sequence ID" value="CAD8093383.1"/>
    <property type="molecule type" value="Genomic_DNA"/>
</dbReference>
<reference evidence="1" key="1">
    <citation type="submission" date="2021-01" db="EMBL/GenBank/DDBJ databases">
        <authorList>
            <consortium name="Genoscope - CEA"/>
            <person name="William W."/>
        </authorList>
    </citation>
    <scope>NUCLEOTIDE SEQUENCE</scope>
</reference>
<sequence length="175" mass="20254">MGGKIYKNKVEGKGYSGEILETNISTNSTISNSQQQQQQNDIIVLNVLCSRCKKPLTNNDYFLQNCGQNQCQVKFHQACFFKELNDQNTKKEVLLYKCQCGTKIPLKILRKCGAPNLLNLLSSIHRRQVEILLKISTLRKNQEILSYFSENQQKTHELDYFLSEQDQLIYDETPQ</sequence>
<dbReference type="AlphaFoldDB" id="A0A8S1NVD9"/>
<name>A0A8S1NVD9_PARPR</name>
<accession>A0A8S1NVD9</accession>
<dbReference type="OMA" id="QKTHELD"/>
<protein>
    <submittedName>
        <fullName evidence="1">Uncharacterized protein</fullName>
    </submittedName>
</protein>
<evidence type="ECO:0000313" key="1">
    <source>
        <dbReference type="EMBL" id="CAD8093383.1"/>
    </source>
</evidence>
<keyword evidence="2" id="KW-1185">Reference proteome</keyword>
<evidence type="ECO:0000313" key="2">
    <source>
        <dbReference type="Proteomes" id="UP000688137"/>
    </source>
</evidence>
<proteinExistence type="predicted"/>
<comment type="caution">
    <text evidence="1">The sequence shown here is derived from an EMBL/GenBank/DDBJ whole genome shotgun (WGS) entry which is preliminary data.</text>
</comment>
<organism evidence="1 2">
    <name type="scientific">Paramecium primaurelia</name>
    <dbReference type="NCBI Taxonomy" id="5886"/>
    <lineage>
        <taxon>Eukaryota</taxon>
        <taxon>Sar</taxon>
        <taxon>Alveolata</taxon>
        <taxon>Ciliophora</taxon>
        <taxon>Intramacronucleata</taxon>
        <taxon>Oligohymenophorea</taxon>
        <taxon>Peniculida</taxon>
        <taxon>Parameciidae</taxon>
        <taxon>Paramecium</taxon>
    </lineage>
</organism>
<dbReference type="Proteomes" id="UP000688137">
    <property type="component" value="Unassembled WGS sequence"/>
</dbReference>